<evidence type="ECO:0000313" key="3">
    <source>
        <dbReference type="EMBL" id="SDE65287.1"/>
    </source>
</evidence>
<sequence length="451" mass="50089">MASIVRRVKRALGLLPSQGPIVRILPIPSFSPRRGSREVMLAYREIAWLRAVVDTVAEATATPAWKVYKPAQPGAGQTDQRLKSANRELRTKALKEATEAGELVELPDHELLRLLEAPHPRYPGRAYRKLGQVHVDLVGEVFLWLQRSEDGRVAGWVIVPPSQVLMTPTPEQPYFYISYNMFTGAVPEADVLWFKHLDPLNPEDRGAGAGMALGDELDTSEAIARATKATFERGGIPSAIVGIDGGSGGAGADMEEAVDDLRKDFESQFAKPENAGRMWFVRGKASIAEVRVSFRELQTEELKKGLLDYIRQTFNVPPELVGDLSASNRATSEDAKYTLADFAVLPRLEFWRTWYQHCLVPLVDRDAILDYEDPRPQQWERVFRLMTTAPTQAFTWNEVRVLAGYQPDPELEGKRPLPLPGQGAGGNSPESASANATPLPPRDRSGEEDRL</sequence>
<dbReference type="AlphaFoldDB" id="A0A511HP52"/>
<comment type="caution">
    <text evidence="2">The sequence shown here is derived from an EMBL/GenBank/DDBJ whole genome shotgun (WGS) entry which is preliminary data.</text>
</comment>
<dbReference type="Proteomes" id="UP000198717">
    <property type="component" value="Unassembled WGS sequence"/>
</dbReference>
<evidence type="ECO:0000313" key="4">
    <source>
        <dbReference type="Proteomes" id="UP000198717"/>
    </source>
</evidence>
<evidence type="ECO:0000256" key="1">
    <source>
        <dbReference type="SAM" id="MobiDB-lite"/>
    </source>
</evidence>
<dbReference type="EMBL" id="FNAJ01000009">
    <property type="protein sequence ID" value="SDE65287.1"/>
    <property type="molecule type" value="Genomic_DNA"/>
</dbReference>
<reference evidence="2 5" key="2">
    <citation type="submission" date="2019-07" db="EMBL/GenBank/DDBJ databases">
        <title>Whole genome shotgun sequence of Myxococcus virescens NBRC 100334.</title>
        <authorList>
            <person name="Hosoyama A."/>
            <person name="Uohara A."/>
            <person name="Ohji S."/>
            <person name="Ichikawa N."/>
        </authorList>
    </citation>
    <scope>NUCLEOTIDE SEQUENCE [LARGE SCALE GENOMIC DNA]</scope>
    <source>
        <strain evidence="2 5">NBRC 100334</strain>
    </source>
</reference>
<keyword evidence="4" id="KW-1185">Reference proteome</keyword>
<protein>
    <submittedName>
        <fullName evidence="3">Phage portal protein, HK97 family</fullName>
    </submittedName>
</protein>
<name>A0A511HP52_9BACT</name>
<dbReference type="RefSeq" id="WP_090492050.1">
    <property type="nucleotide sequence ID" value="NZ_BJVY01000071.1"/>
</dbReference>
<feature type="compositionally biased region" description="Basic and acidic residues" evidence="1">
    <location>
        <begin position="441"/>
        <end position="451"/>
    </location>
</feature>
<evidence type="ECO:0000313" key="2">
    <source>
        <dbReference type="EMBL" id="GEL75366.1"/>
    </source>
</evidence>
<reference evidence="3 4" key="1">
    <citation type="submission" date="2016-10" db="EMBL/GenBank/DDBJ databases">
        <authorList>
            <person name="Varghese N."/>
            <person name="Submissions S."/>
        </authorList>
    </citation>
    <scope>NUCLEOTIDE SEQUENCE [LARGE SCALE GENOMIC DNA]</scope>
    <source>
        <strain evidence="3 4">DSM 2260</strain>
    </source>
</reference>
<accession>A0A511HP52</accession>
<dbReference type="Pfam" id="PF04860">
    <property type="entry name" value="Phage_portal"/>
    <property type="match status" value="1"/>
</dbReference>
<organism evidence="2 5">
    <name type="scientific">Myxococcus virescens</name>
    <dbReference type="NCBI Taxonomy" id="83456"/>
    <lineage>
        <taxon>Bacteria</taxon>
        <taxon>Pseudomonadati</taxon>
        <taxon>Myxococcota</taxon>
        <taxon>Myxococcia</taxon>
        <taxon>Myxococcales</taxon>
        <taxon>Cystobacterineae</taxon>
        <taxon>Myxococcaceae</taxon>
        <taxon>Myxococcus</taxon>
    </lineage>
</organism>
<dbReference type="InterPro" id="IPR006944">
    <property type="entry name" value="Phage/GTA_portal"/>
</dbReference>
<gene>
    <name evidence="2" type="ORF">MVI01_71500</name>
    <name evidence="3" type="ORF">SAMN04488504_109282</name>
</gene>
<dbReference type="Proteomes" id="UP000321224">
    <property type="component" value="Unassembled WGS sequence"/>
</dbReference>
<feature type="region of interest" description="Disordered" evidence="1">
    <location>
        <begin position="407"/>
        <end position="451"/>
    </location>
</feature>
<proteinExistence type="predicted"/>
<evidence type="ECO:0000313" key="5">
    <source>
        <dbReference type="Proteomes" id="UP000321224"/>
    </source>
</evidence>
<dbReference type="EMBL" id="BJVY01000071">
    <property type="protein sequence ID" value="GEL75366.1"/>
    <property type="molecule type" value="Genomic_DNA"/>
</dbReference>